<sequence length="722" mass="75706">MKPEEEKQGRGDSAMARQGKKSGAREDMKVEQQQQEEEATGAARGRQLGPEGEGEDVAMLVDGERGSLKLSAGKWKGCERGDVELAGAEEEAMRLDMKLSQEEEGAGVGVEPSGGEENEEGVMVEEMDATDGVENNKGNGGVQLPEEEAMEGLKGDTRFAEQGEGHEQERTSGDVRPAAREEEQRLTEEVGIPGAESETEQGIRGVPPDEQGGGTCESTEPNRPEAMITHEKTDGQSDTAACGTDGSCDTRQRFAGIAGSHAATLTSRGAISATQPSVGGSGAPSSAARACAAHALGRSSSPGVAARDADAGRSAGRSATFCSLHLAACVLQQWQDSNEGLGGKKQHPQQMRNGHPGSADDQMQPRGPRQSGETEAVYHIVEEGQDAETEAVHQIAEEGQGGETEAVDQIAEEGQGGETEAVHQIAEEGQGEETEAVDQIGEEGQPMKNTERGTVSRSSGERAQSGVVHEGGQHLCAPEACAWIAEEAEAVSDSADEGDTVLGSVSDSADEGDAVLGSTDARAGARQSSKRRFAGLVAHMPPAQQPTNTAAAPGRAPPTPYWVDSAMLGVPLHLEHGDSPVKYGAAIPLHVVEDPGARAECGHRYPSPPHDDTLTPSRLSAEHHPTSRPTQEMFPSSHPPGSRSSPAGRLQHASIPCPLAPTTSSHHSQSVASSTGFWRPGSVIRTDAPLRLSELLIELANHAMSPEEAKAKVSHRRMFLGL</sequence>
<feature type="compositionally biased region" description="Low complexity" evidence="1">
    <location>
        <begin position="635"/>
        <end position="646"/>
    </location>
</feature>
<feature type="compositionally biased region" description="Polar residues" evidence="1">
    <location>
        <begin position="452"/>
        <end position="462"/>
    </location>
</feature>
<feature type="region of interest" description="Disordered" evidence="1">
    <location>
        <begin position="1"/>
        <end position="62"/>
    </location>
</feature>
<dbReference type="Proteomes" id="UP001190700">
    <property type="component" value="Unassembled WGS sequence"/>
</dbReference>
<feature type="compositionally biased region" description="Basic and acidic residues" evidence="1">
    <location>
        <begin position="598"/>
        <end position="613"/>
    </location>
</feature>
<gene>
    <name evidence="2" type="ORF">CYMTET_21672</name>
</gene>
<feature type="region of interest" description="Disordered" evidence="1">
    <location>
        <begin position="339"/>
        <end position="374"/>
    </location>
</feature>
<organism evidence="2 3">
    <name type="scientific">Cymbomonas tetramitiformis</name>
    <dbReference type="NCBI Taxonomy" id="36881"/>
    <lineage>
        <taxon>Eukaryota</taxon>
        <taxon>Viridiplantae</taxon>
        <taxon>Chlorophyta</taxon>
        <taxon>Pyramimonadophyceae</taxon>
        <taxon>Pyramimonadales</taxon>
        <taxon>Pyramimonadaceae</taxon>
        <taxon>Cymbomonas</taxon>
    </lineage>
</organism>
<feature type="compositionally biased region" description="Basic and acidic residues" evidence="1">
    <location>
        <begin position="151"/>
        <end position="188"/>
    </location>
</feature>
<keyword evidence="3" id="KW-1185">Reference proteome</keyword>
<evidence type="ECO:0000313" key="3">
    <source>
        <dbReference type="Proteomes" id="UP001190700"/>
    </source>
</evidence>
<evidence type="ECO:0000313" key="2">
    <source>
        <dbReference type="EMBL" id="KAK3269905.1"/>
    </source>
</evidence>
<feature type="compositionally biased region" description="Basic and acidic residues" evidence="1">
    <location>
        <begin position="1"/>
        <end position="10"/>
    </location>
</feature>
<dbReference type="AlphaFoldDB" id="A0AAE0G1Q7"/>
<feature type="region of interest" description="Disordered" evidence="1">
    <location>
        <begin position="445"/>
        <end position="471"/>
    </location>
</feature>
<reference evidence="2 3" key="1">
    <citation type="journal article" date="2015" name="Genome Biol. Evol.">
        <title>Comparative Genomics of a Bacterivorous Green Alga Reveals Evolutionary Causalities and Consequences of Phago-Mixotrophic Mode of Nutrition.</title>
        <authorList>
            <person name="Burns J.A."/>
            <person name="Paasch A."/>
            <person name="Narechania A."/>
            <person name="Kim E."/>
        </authorList>
    </citation>
    <scope>NUCLEOTIDE SEQUENCE [LARGE SCALE GENOMIC DNA]</scope>
    <source>
        <strain evidence="2 3">PLY_AMNH</strain>
    </source>
</reference>
<comment type="caution">
    <text evidence="2">The sequence shown here is derived from an EMBL/GenBank/DDBJ whole genome shotgun (WGS) entry which is preliminary data.</text>
</comment>
<evidence type="ECO:0000256" key="1">
    <source>
        <dbReference type="SAM" id="MobiDB-lite"/>
    </source>
</evidence>
<feature type="region of interest" description="Disordered" evidence="1">
    <location>
        <begin position="598"/>
        <end position="652"/>
    </location>
</feature>
<name>A0AAE0G1Q7_9CHLO</name>
<feature type="compositionally biased region" description="Acidic residues" evidence="1">
    <location>
        <begin position="114"/>
        <end position="131"/>
    </location>
</feature>
<feature type="region of interest" description="Disordered" evidence="1">
    <location>
        <begin position="98"/>
        <end position="224"/>
    </location>
</feature>
<accession>A0AAE0G1Q7</accession>
<dbReference type="EMBL" id="LGRX02010680">
    <property type="protein sequence ID" value="KAK3269905.1"/>
    <property type="molecule type" value="Genomic_DNA"/>
</dbReference>
<proteinExistence type="predicted"/>
<protein>
    <submittedName>
        <fullName evidence="2">Uncharacterized protein</fullName>
    </submittedName>
</protein>